<dbReference type="NCBIfam" id="NF002991">
    <property type="entry name" value="PRK03739.1"/>
    <property type="match status" value="1"/>
</dbReference>
<protein>
    <recommendedName>
        <fullName evidence="3">2-isopropylmalate synthase</fullName>
        <ecNumber evidence="3">2.3.3.13</ecNumber>
    </recommendedName>
</protein>
<dbReference type="Pfam" id="PF00682">
    <property type="entry name" value="HMGL-like"/>
    <property type="match status" value="1"/>
</dbReference>
<keyword evidence="9" id="KW-1185">Reference proteome</keyword>
<dbReference type="EC" id="2.3.3.13" evidence="3"/>
<gene>
    <name evidence="8" type="ORF">DR950_34215</name>
</gene>
<dbReference type="GO" id="GO:0003852">
    <property type="term" value="F:2-isopropylmalate synthase activity"/>
    <property type="evidence" value="ECO:0007669"/>
    <property type="project" value="UniProtKB-EC"/>
</dbReference>
<dbReference type="InterPro" id="IPR002034">
    <property type="entry name" value="AIPM/Hcit_synth_CS"/>
</dbReference>
<evidence type="ECO:0000313" key="9">
    <source>
        <dbReference type="Proteomes" id="UP000263377"/>
    </source>
</evidence>
<dbReference type="RefSeq" id="WP_117490411.1">
    <property type="nucleotide sequence ID" value="NZ_QVIG01000001.1"/>
</dbReference>
<reference evidence="8 9" key="1">
    <citation type="submission" date="2018-08" db="EMBL/GenBank/DDBJ databases">
        <title>Diversity &amp; Physiological Properties of Lignin-Decomposing Actinobacteria from Soil.</title>
        <authorList>
            <person name="Roh S.G."/>
            <person name="Kim S.B."/>
        </authorList>
    </citation>
    <scope>NUCLEOTIDE SEQUENCE [LARGE SCALE GENOMIC DNA]</scope>
    <source>
        <strain evidence="8 9">MMS17-GH009</strain>
    </source>
</reference>
<dbReference type="InterPro" id="IPR039371">
    <property type="entry name" value="LeuA_N_DRE-TIM"/>
</dbReference>
<dbReference type="Gene3D" id="3.20.20.70">
    <property type="entry name" value="Aldolase class I"/>
    <property type="match status" value="1"/>
</dbReference>
<dbReference type="InterPro" id="IPR000891">
    <property type="entry name" value="PYR_CT"/>
</dbReference>
<dbReference type="CDD" id="cd07942">
    <property type="entry name" value="DRE_TIM_LeuA"/>
    <property type="match status" value="1"/>
</dbReference>
<evidence type="ECO:0000256" key="6">
    <source>
        <dbReference type="SAM" id="MobiDB-lite"/>
    </source>
</evidence>
<comment type="caution">
    <text evidence="8">The sequence shown here is derived from an EMBL/GenBank/DDBJ whole genome shotgun (WGS) entry which is preliminary data.</text>
</comment>
<feature type="region of interest" description="Disordered" evidence="6">
    <location>
        <begin position="573"/>
        <end position="606"/>
    </location>
</feature>
<evidence type="ECO:0000256" key="1">
    <source>
        <dbReference type="ARBA" id="ARBA00000064"/>
    </source>
</evidence>
<dbReference type="SUPFAM" id="SSF51569">
    <property type="entry name" value="Aldolase"/>
    <property type="match status" value="1"/>
</dbReference>
<dbReference type="PROSITE" id="PS00815">
    <property type="entry name" value="AIPM_HOMOCIT_SYNTH_1"/>
    <property type="match status" value="1"/>
</dbReference>
<dbReference type="PROSITE" id="PS00816">
    <property type="entry name" value="AIPM_HOMOCIT_SYNTH_2"/>
    <property type="match status" value="1"/>
</dbReference>
<evidence type="ECO:0000256" key="2">
    <source>
        <dbReference type="ARBA" id="ARBA00009767"/>
    </source>
</evidence>
<dbReference type="SUPFAM" id="SSF89000">
    <property type="entry name" value="post-HMGL domain-like"/>
    <property type="match status" value="1"/>
</dbReference>
<dbReference type="Pfam" id="PF22615">
    <property type="entry name" value="IPMS_D2"/>
    <property type="match status" value="1"/>
</dbReference>
<evidence type="ECO:0000256" key="3">
    <source>
        <dbReference type="ARBA" id="ARBA00012973"/>
    </source>
</evidence>
<dbReference type="PROSITE" id="PS50991">
    <property type="entry name" value="PYR_CT"/>
    <property type="match status" value="1"/>
</dbReference>
<dbReference type="InterPro" id="IPR054692">
    <property type="entry name" value="LeuA-like_post-cat"/>
</dbReference>
<dbReference type="AlphaFoldDB" id="A0A373A2Z3"/>
<proteinExistence type="inferred from homology"/>
<comment type="similarity">
    <text evidence="2">Belongs to the alpha-IPM synthase/homocitrate synthase family. LeuA type 2 subfamily.</text>
</comment>
<feature type="domain" description="Pyruvate carboxyltransferase" evidence="7">
    <location>
        <begin position="54"/>
        <end position="329"/>
    </location>
</feature>
<name>A0A373A2Z3_9ACTN</name>
<evidence type="ECO:0000259" key="7">
    <source>
        <dbReference type="PROSITE" id="PS50991"/>
    </source>
</evidence>
<dbReference type="InterPro" id="IPR036230">
    <property type="entry name" value="LeuA_allosteric_dom_sf"/>
</dbReference>
<keyword evidence="8" id="KW-0012">Acyltransferase</keyword>
<dbReference type="InterPro" id="IPR013785">
    <property type="entry name" value="Aldolase_TIM"/>
</dbReference>
<organism evidence="8 9">
    <name type="scientific">Kitasatospora xanthocidica</name>
    <dbReference type="NCBI Taxonomy" id="83382"/>
    <lineage>
        <taxon>Bacteria</taxon>
        <taxon>Bacillati</taxon>
        <taxon>Actinomycetota</taxon>
        <taxon>Actinomycetes</taxon>
        <taxon>Kitasatosporales</taxon>
        <taxon>Streptomycetaceae</taxon>
        <taxon>Kitasatospora</taxon>
    </lineage>
</organism>
<feature type="compositionally biased region" description="Low complexity" evidence="6">
    <location>
        <begin position="573"/>
        <end position="583"/>
    </location>
</feature>
<dbReference type="Gene3D" id="3.30.160.270">
    <property type="match status" value="1"/>
</dbReference>
<keyword evidence="4 5" id="KW-0808">Transferase</keyword>
<accession>A0A373A2Z3</accession>
<dbReference type="PANTHER" id="PTHR46911">
    <property type="match status" value="1"/>
</dbReference>
<dbReference type="Proteomes" id="UP000263377">
    <property type="component" value="Unassembled WGS sequence"/>
</dbReference>
<comment type="catalytic activity">
    <reaction evidence="1">
        <text>3-methyl-2-oxobutanoate + acetyl-CoA + H2O = (2S)-2-isopropylmalate + CoA + H(+)</text>
        <dbReference type="Rhea" id="RHEA:21524"/>
        <dbReference type="ChEBI" id="CHEBI:1178"/>
        <dbReference type="ChEBI" id="CHEBI:11851"/>
        <dbReference type="ChEBI" id="CHEBI:15377"/>
        <dbReference type="ChEBI" id="CHEBI:15378"/>
        <dbReference type="ChEBI" id="CHEBI:57287"/>
        <dbReference type="ChEBI" id="CHEBI:57288"/>
        <dbReference type="EC" id="2.3.3.13"/>
    </reaction>
</comment>
<evidence type="ECO:0000313" key="8">
    <source>
        <dbReference type="EMBL" id="RGD62134.1"/>
    </source>
</evidence>
<dbReference type="GO" id="GO:0019752">
    <property type="term" value="P:carboxylic acid metabolic process"/>
    <property type="evidence" value="ECO:0007669"/>
    <property type="project" value="InterPro"/>
</dbReference>
<dbReference type="EMBL" id="QVIG01000001">
    <property type="protein sequence ID" value="RGD62134.1"/>
    <property type="molecule type" value="Genomic_DNA"/>
</dbReference>
<sequence length="606" mass="65863">MSATRPVLPACSQQETVVRNQTVKADRLPRRYQAFVPMTLPDRTWPDRTPTAAPRWLSTDLRDGNQALARPMTPARKLAMFDLLVAMGYREIEVGFPVASQDEYDFVRMLIEQDRIPEDVRVSVLVPARDELIERTVESLRGARAATVHVYNATAPLFRDLVLGIGRPECVDLALRGTRSMMRHTERLLGDCEVGYQYSPELFNETEPEFAVEVCEAVMDLWEPGPGREIVLNFPATVERSMPHVFADQIEWLDRTLSRPEYRCLSIHPHNDRGTGVAATELALLAGAKRVEGCLFGGGERAGNVCLVTLGLNLLTQGVDPGIDFSDIDRVRRTVEHCSGLPVSPRHPYGGELVHTAFSGTHQDAIRKGFAALEAEAAAAGESPRDRAWRMPYLPIDPQDLGLGYEAVVRVNSQSGKGGVAHVMSARHGLDLPRGLQIEFARTVQAVAEATGAEVAPDRIGRLFEREYRSTADETKPLAVRHAPVPTELFVDGAGPASADGTVRAEEVRSLGATLAPWGVEVRDVRHTGPEGKSADPGREAAVYARCAFPDGPAWGFGRGPGLHAAAFSAIRAAAARAGQGPAEPDPPAPERARAQGAAPLPAEHR</sequence>
<evidence type="ECO:0000256" key="4">
    <source>
        <dbReference type="ARBA" id="ARBA00022679"/>
    </source>
</evidence>
<evidence type="ECO:0000256" key="5">
    <source>
        <dbReference type="RuleBase" id="RU003523"/>
    </source>
</evidence>
<dbReference type="PANTHER" id="PTHR46911:SF1">
    <property type="entry name" value="2-ISOPROPYLMALATE SYNTHASE"/>
    <property type="match status" value="1"/>
</dbReference>